<dbReference type="eggNOG" id="KOG2806">
    <property type="taxonomic scope" value="Eukaryota"/>
</dbReference>
<evidence type="ECO:0000259" key="1">
    <source>
        <dbReference type="PROSITE" id="PS51910"/>
    </source>
</evidence>
<dbReference type="SUPFAM" id="SSF51445">
    <property type="entry name" value="(Trans)glycosidases"/>
    <property type="match status" value="1"/>
</dbReference>
<dbReference type="Gene3D" id="3.20.20.80">
    <property type="entry name" value="Glycosidases"/>
    <property type="match status" value="1"/>
</dbReference>
<dbReference type="InParanoid" id="A0A067RMP9"/>
<dbReference type="EMBL" id="KK852420">
    <property type="protein sequence ID" value="KDR24313.1"/>
    <property type="molecule type" value="Genomic_DNA"/>
</dbReference>
<dbReference type="GO" id="GO:0005975">
    <property type="term" value="P:carbohydrate metabolic process"/>
    <property type="evidence" value="ECO:0007669"/>
    <property type="project" value="InterPro"/>
</dbReference>
<evidence type="ECO:0000313" key="2">
    <source>
        <dbReference type="EMBL" id="KDR24313.1"/>
    </source>
</evidence>
<sequence length="149" mass="16384">MIIRDPKSRSISDAVVYCYYGSWATYRPGIAQFNVENINASLCTHVAYTFMGLKDGVIVSLDEYNDFEENWGKASVTRPTLGPTQSNVKWVTGSFPGNKAQLECDADRSPPSSAEAEKEQKLCRLSPLSTVLARGGIALLFMHISIITS</sequence>
<name>A0A067RMP9_ZOONE</name>
<reference evidence="2 3" key="1">
    <citation type="journal article" date="2014" name="Nat. Commun.">
        <title>Molecular traces of alternative social organization in a termite genome.</title>
        <authorList>
            <person name="Terrapon N."/>
            <person name="Li C."/>
            <person name="Robertson H.M."/>
            <person name="Ji L."/>
            <person name="Meng X."/>
            <person name="Booth W."/>
            <person name="Chen Z."/>
            <person name="Childers C.P."/>
            <person name="Glastad K.M."/>
            <person name="Gokhale K."/>
            <person name="Gowin J."/>
            <person name="Gronenberg W."/>
            <person name="Hermansen R.A."/>
            <person name="Hu H."/>
            <person name="Hunt B.G."/>
            <person name="Huylmans A.K."/>
            <person name="Khalil S.M."/>
            <person name="Mitchell R.D."/>
            <person name="Munoz-Torres M.C."/>
            <person name="Mustard J.A."/>
            <person name="Pan H."/>
            <person name="Reese J.T."/>
            <person name="Scharf M.E."/>
            <person name="Sun F."/>
            <person name="Vogel H."/>
            <person name="Xiao J."/>
            <person name="Yang W."/>
            <person name="Yang Z."/>
            <person name="Yang Z."/>
            <person name="Zhou J."/>
            <person name="Zhu J."/>
            <person name="Brent C.S."/>
            <person name="Elsik C.G."/>
            <person name="Goodisman M.A."/>
            <person name="Liberles D.A."/>
            <person name="Roe R.M."/>
            <person name="Vargo E.L."/>
            <person name="Vilcinskas A."/>
            <person name="Wang J."/>
            <person name="Bornberg-Bauer E."/>
            <person name="Korb J."/>
            <person name="Zhang G."/>
            <person name="Liebig J."/>
        </authorList>
    </citation>
    <scope>NUCLEOTIDE SEQUENCE [LARGE SCALE GENOMIC DNA]</scope>
    <source>
        <tissue evidence="2">Whole organism</tissue>
    </source>
</reference>
<proteinExistence type="predicted"/>
<protein>
    <submittedName>
        <fullName evidence="2">Putative chitinase 2</fullName>
    </submittedName>
</protein>
<dbReference type="STRING" id="136037.A0A067RMP9"/>
<accession>A0A067RMP9</accession>
<dbReference type="PROSITE" id="PS51910">
    <property type="entry name" value="GH18_2"/>
    <property type="match status" value="1"/>
</dbReference>
<organism evidence="2 3">
    <name type="scientific">Zootermopsis nevadensis</name>
    <name type="common">Dampwood termite</name>
    <dbReference type="NCBI Taxonomy" id="136037"/>
    <lineage>
        <taxon>Eukaryota</taxon>
        <taxon>Metazoa</taxon>
        <taxon>Ecdysozoa</taxon>
        <taxon>Arthropoda</taxon>
        <taxon>Hexapoda</taxon>
        <taxon>Insecta</taxon>
        <taxon>Pterygota</taxon>
        <taxon>Neoptera</taxon>
        <taxon>Polyneoptera</taxon>
        <taxon>Dictyoptera</taxon>
        <taxon>Blattodea</taxon>
        <taxon>Blattoidea</taxon>
        <taxon>Termitoidae</taxon>
        <taxon>Termopsidae</taxon>
        <taxon>Zootermopsis</taxon>
    </lineage>
</organism>
<dbReference type="InterPro" id="IPR017853">
    <property type="entry name" value="GH"/>
</dbReference>
<dbReference type="Proteomes" id="UP000027135">
    <property type="component" value="Unassembled WGS sequence"/>
</dbReference>
<dbReference type="InterPro" id="IPR001223">
    <property type="entry name" value="Glyco_hydro18_cat"/>
</dbReference>
<keyword evidence="3" id="KW-1185">Reference proteome</keyword>
<evidence type="ECO:0000313" key="3">
    <source>
        <dbReference type="Proteomes" id="UP000027135"/>
    </source>
</evidence>
<feature type="domain" description="GH18" evidence="1">
    <location>
        <begin position="14"/>
        <end position="149"/>
    </location>
</feature>
<dbReference type="AlphaFoldDB" id="A0A067RMP9"/>
<gene>
    <name evidence="2" type="ORF">L798_06317</name>
</gene>